<dbReference type="GO" id="GO:0005506">
    <property type="term" value="F:iron ion binding"/>
    <property type="evidence" value="ECO:0007669"/>
    <property type="project" value="InterPro"/>
</dbReference>
<comment type="subcellular location">
    <subcellularLocation>
        <location evidence="1">Membrane</location>
    </subcellularLocation>
</comment>
<dbReference type="OMA" id="CDIMGDR"/>
<protein>
    <recommendedName>
        <fullName evidence="7">Fatty acid hydroxylase domain-containing protein</fullName>
    </recommendedName>
</protein>
<feature type="transmembrane region" description="Helical" evidence="6">
    <location>
        <begin position="30"/>
        <end position="50"/>
    </location>
</feature>
<proteinExistence type="predicted"/>
<feature type="region of interest" description="Disordered" evidence="5">
    <location>
        <begin position="269"/>
        <end position="301"/>
    </location>
</feature>
<name>A0A5A8BYI7_CAFRO</name>
<dbReference type="EMBL" id="VLTN01000145">
    <property type="protein sequence ID" value="KAA0145644.1"/>
    <property type="molecule type" value="Genomic_DNA"/>
</dbReference>
<feature type="transmembrane region" description="Helical" evidence="6">
    <location>
        <begin position="71"/>
        <end position="94"/>
    </location>
</feature>
<sequence length="301" mass="33566">MASEAYVLAPVWDWILARPSVFAQPWFDGIFPLFVLLSYGAIFVVADVTGCWDRYRLQPSVRPTAQQLWRYALNTIFVYSVIVVPVNLATALLAPVKELPALPPTLAGFGLELLVLLVAMDTGYFAWHILHHRNKSLYRQYHALHHEATATNVWVAQHLSVGEFIVVAVLSTVPALLLGAHPLTAWTWYALSVTLSIDGHCGYDLPFHPFAPLVWLGILGGARHHDLHHLRPMTNMAPFLTFWDRVFGTFSDGTQLTAEQFKFGEAHALESSKKTAQQPTEAFAKTGTPSPPDSISPRWCD</sequence>
<keyword evidence="2 6" id="KW-0812">Transmembrane</keyword>
<evidence type="ECO:0000256" key="4">
    <source>
        <dbReference type="ARBA" id="ARBA00023136"/>
    </source>
</evidence>
<feature type="transmembrane region" description="Helical" evidence="6">
    <location>
        <begin position="106"/>
        <end position="130"/>
    </location>
</feature>
<evidence type="ECO:0000256" key="6">
    <source>
        <dbReference type="SAM" id="Phobius"/>
    </source>
</evidence>
<organism evidence="8 9">
    <name type="scientific">Cafeteria roenbergensis</name>
    <name type="common">Marine flagellate</name>
    <dbReference type="NCBI Taxonomy" id="33653"/>
    <lineage>
        <taxon>Eukaryota</taxon>
        <taxon>Sar</taxon>
        <taxon>Stramenopiles</taxon>
        <taxon>Bigyra</taxon>
        <taxon>Opalozoa</taxon>
        <taxon>Bicosoecida</taxon>
        <taxon>Cafeteriaceae</taxon>
        <taxon>Cafeteria</taxon>
    </lineage>
</organism>
<dbReference type="InterPro" id="IPR050307">
    <property type="entry name" value="Sterol_Desaturase_Related"/>
</dbReference>
<evidence type="ECO:0000259" key="7">
    <source>
        <dbReference type="Pfam" id="PF04116"/>
    </source>
</evidence>
<dbReference type="AlphaFoldDB" id="A0A5A8BYI7"/>
<evidence type="ECO:0000313" key="8">
    <source>
        <dbReference type="EMBL" id="KAA0145644.1"/>
    </source>
</evidence>
<keyword evidence="3 6" id="KW-1133">Transmembrane helix</keyword>
<dbReference type="GO" id="GO:0008610">
    <property type="term" value="P:lipid biosynthetic process"/>
    <property type="evidence" value="ECO:0007669"/>
    <property type="project" value="InterPro"/>
</dbReference>
<accession>A0A5A8BYI7</accession>
<reference evidence="8 9" key="1">
    <citation type="submission" date="2019-07" db="EMBL/GenBank/DDBJ databases">
        <title>Genomes of Cafeteria roenbergensis.</title>
        <authorList>
            <person name="Fischer M.G."/>
            <person name="Hackl T."/>
            <person name="Roman M."/>
        </authorList>
    </citation>
    <scope>NUCLEOTIDE SEQUENCE [LARGE SCALE GENOMIC DNA]</scope>
    <source>
        <strain evidence="8 9">BVI</strain>
    </source>
</reference>
<dbReference type="Pfam" id="PF04116">
    <property type="entry name" value="FA_hydroxylase"/>
    <property type="match status" value="1"/>
</dbReference>
<gene>
    <name evidence="8" type="ORF">FNF29_08450</name>
</gene>
<dbReference type="PANTHER" id="PTHR11863">
    <property type="entry name" value="STEROL DESATURASE"/>
    <property type="match status" value="1"/>
</dbReference>
<keyword evidence="9" id="KW-1185">Reference proteome</keyword>
<feature type="domain" description="Fatty acid hydroxylase" evidence="7">
    <location>
        <begin position="114"/>
        <end position="249"/>
    </location>
</feature>
<dbReference type="GO" id="GO:0016020">
    <property type="term" value="C:membrane"/>
    <property type="evidence" value="ECO:0007669"/>
    <property type="project" value="UniProtKB-SubCell"/>
</dbReference>
<dbReference type="GO" id="GO:0016491">
    <property type="term" value="F:oxidoreductase activity"/>
    <property type="evidence" value="ECO:0007669"/>
    <property type="project" value="InterPro"/>
</dbReference>
<evidence type="ECO:0000256" key="3">
    <source>
        <dbReference type="ARBA" id="ARBA00022989"/>
    </source>
</evidence>
<dbReference type="Proteomes" id="UP000323011">
    <property type="component" value="Unassembled WGS sequence"/>
</dbReference>
<comment type="caution">
    <text evidence="8">The sequence shown here is derived from an EMBL/GenBank/DDBJ whole genome shotgun (WGS) entry which is preliminary data.</text>
</comment>
<dbReference type="InterPro" id="IPR006694">
    <property type="entry name" value="Fatty_acid_hydroxylase"/>
</dbReference>
<evidence type="ECO:0000256" key="5">
    <source>
        <dbReference type="SAM" id="MobiDB-lite"/>
    </source>
</evidence>
<evidence type="ECO:0000256" key="2">
    <source>
        <dbReference type="ARBA" id="ARBA00022692"/>
    </source>
</evidence>
<keyword evidence="4 6" id="KW-0472">Membrane</keyword>
<evidence type="ECO:0000313" key="9">
    <source>
        <dbReference type="Proteomes" id="UP000323011"/>
    </source>
</evidence>
<evidence type="ECO:0000256" key="1">
    <source>
        <dbReference type="ARBA" id="ARBA00004370"/>
    </source>
</evidence>